<sequence length="140" mass="15252">MTDPGRIQDPLQRAVFTALSAADAVAAALQGAATTGALAEADHRQTFDLHREIEAGNIFEPEHIPAIRSLSASLEASIQAATISHFHYDECDMSDGHQEHLTAQGQDLVILRARLNALAHSLAEVQNHRRSKRIAEKLRS</sequence>
<organism evidence="1 2">
    <name type="scientific">Limimaricola litoreus</name>
    <dbReference type="NCBI Taxonomy" id="2955316"/>
    <lineage>
        <taxon>Bacteria</taxon>
        <taxon>Pseudomonadati</taxon>
        <taxon>Pseudomonadota</taxon>
        <taxon>Alphaproteobacteria</taxon>
        <taxon>Rhodobacterales</taxon>
        <taxon>Paracoccaceae</taxon>
        <taxon>Limimaricola</taxon>
    </lineage>
</organism>
<proteinExistence type="predicted"/>
<keyword evidence="2" id="KW-1185">Reference proteome</keyword>
<dbReference type="Proteomes" id="UP001139477">
    <property type="component" value="Unassembled WGS sequence"/>
</dbReference>
<protein>
    <submittedName>
        <fullName evidence="1">Uncharacterized protein</fullName>
    </submittedName>
</protein>
<reference evidence="1" key="1">
    <citation type="submission" date="2022-06" db="EMBL/GenBank/DDBJ databases">
        <title>Limimaricola sediminis sp. nov., isolated from an intertidal sediment.</title>
        <authorList>
            <person name="Shao X."/>
        </authorList>
    </citation>
    <scope>NUCLEOTIDE SEQUENCE</scope>
    <source>
        <strain evidence="1">ASW11-118</strain>
    </source>
</reference>
<dbReference type="RefSeq" id="WP_253332085.1">
    <property type="nucleotide sequence ID" value="NZ_JAMYXC010000155.1"/>
</dbReference>
<evidence type="ECO:0000313" key="1">
    <source>
        <dbReference type="EMBL" id="MCP1168896.1"/>
    </source>
</evidence>
<dbReference type="AlphaFoldDB" id="A0A9X2FPD4"/>
<gene>
    <name evidence="1" type="ORF">NHG85_10230</name>
</gene>
<evidence type="ECO:0000313" key="2">
    <source>
        <dbReference type="Proteomes" id="UP001139477"/>
    </source>
</evidence>
<name>A0A9X2FPD4_9RHOB</name>
<dbReference type="EMBL" id="JAMYXC010000155">
    <property type="protein sequence ID" value="MCP1168896.1"/>
    <property type="molecule type" value="Genomic_DNA"/>
</dbReference>
<comment type="caution">
    <text evidence="1">The sequence shown here is derived from an EMBL/GenBank/DDBJ whole genome shotgun (WGS) entry which is preliminary data.</text>
</comment>
<accession>A0A9X2FPD4</accession>